<reference evidence="17 18" key="1">
    <citation type="submission" date="2014-08" db="EMBL/GenBank/DDBJ databases">
        <title>Genome sequences of NCPPB Pectobacterium isolates.</title>
        <authorList>
            <person name="Glover R.H."/>
            <person name="Sapp M."/>
            <person name="Elphinstone J."/>
        </authorList>
    </citation>
    <scope>NUCLEOTIDE SEQUENCE [LARGE SCALE GENOMIC DNA]</scope>
    <source>
        <strain evidence="15 17">NCPPB 3701</strain>
        <strain evidence="16 18">NCPPB3702</strain>
    </source>
</reference>
<evidence type="ECO:0000259" key="14">
    <source>
        <dbReference type="PROSITE" id="PS51900"/>
    </source>
</evidence>
<dbReference type="GO" id="GO:0005737">
    <property type="term" value="C:cytoplasm"/>
    <property type="evidence" value="ECO:0007669"/>
    <property type="project" value="UniProtKB-SubCell"/>
</dbReference>
<dbReference type="FunFam" id="1.10.443.10:FF:000002">
    <property type="entry name" value="Tyrosine recombinase XerC"/>
    <property type="match status" value="1"/>
</dbReference>
<gene>
    <name evidence="12 15" type="primary">xerC</name>
    <name evidence="15" type="ORF">JV38_16020</name>
    <name evidence="16" type="ORF">KU73_16010</name>
</gene>
<keyword evidence="8 12" id="KW-0229">DNA integration</keyword>
<dbReference type="InterPro" id="IPR011931">
    <property type="entry name" value="Recomb_XerC"/>
</dbReference>
<dbReference type="GO" id="GO:0006313">
    <property type="term" value="P:DNA transposition"/>
    <property type="evidence" value="ECO:0007669"/>
    <property type="project" value="UniProtKB-UniRule"/>
</dbReference>
<feature type="active site" evidence="12">
    <location>
        <position position="252"/>
    </location>
</feature>
<dbReference type="Proteomes" id="UP000029257">
    <property type="component" value="Unassembled WGS sequence"/>
</dbReference>
<dbReference type="Pfam" id="PF02899">
    <property type="entry name" value="Phage_int_SAM_1"/>
    <property type="match status" value="1"/>
</dbReference>
<comment type="activity regulation">
    <text evidence="12">FtsK may regulate the catalytic switch between XerC and XerD in the heterotetrameric complex during the two steps of the recombination process.</text>
</comment>
<comment type="caution">
    <text evidence="15">The sequence shown here is derived from an EMBL/GenBank/DDBJ whole genome shotgun (WGS) entry which is preliminary data.</text>
</comment>
<dbReference type="SUPFAM" id="SSF47823">
    <property type="entry name" value="lambda integrase-like, N-terminal domain"/>
    <property type="match status" value="1"/>
</dbReference>
<dbReference type="GO" id="GO:0009037">
    <property type="term" value="F:tyrosine-based site-specific recombinase activity"/>
    <property type="evidence" value="ECO:0007669"/>
    <property type="project" value="UniProtKB-UniRule"/>
</dbReference>
<dbReference type="GO" id="GO:0003677">
    <property type="term" value="F:DNA binding"/>
    <property type="evidence" value="ECO:0007669"/>
    <property type="project" value="UniProtKB-UniRule"/>
</dbReference>
<dbReference type="EMBL" id="JQHP01000008">
    <property type="protein sequence ID" value="KFX04619.1"/>
    <property type="molecule type" value="Genomic_DNA"/>
</dbReference>
<evidence type="ECO:0000256" key="5">
    <source>
        <dbReference type="ARBA" id="ARBA00022490"/>
    </source>
</evidence>
<feature type="active site" description="O-(3'-phospho-DNA)-tyrosine intermediate" evidence="12">
    <location>
        <position position="287"/>
    </location>
</feature>
<dbReference type="RefSeq" id="WP_005969217.1">
    <property type="nucleotide sequence ID" value="NZ_JQHP01000008.1"/>
</dbReference>
<feature type="active site" evidence="12">
    <location>
        <position position="184"/>
    </location>
</feature>
<dbReference type="InterPro" id="IPR002104">
    <property type="entry name" value="Integrase_catalytic"/>
</dbReference>
<comment type="function">
    <text evidence="12">Site-specific tyrosine recombinase, which acts by catalyzing the cutting and rejoining of the recombining DNA molecules. Binds cooperatively to specific DNA consensus sequences that are separated from XerD binding sites by a short central region, forming the heterotetrameric XerC-XerD complex that recombines DNA substrates. The complex is essential to convert dimers of the bacterial chromosome into monomers to permit their segregation at cell division. It also contributes to the segregational stability of plasmids. In the complex XerC specifically exchanges the top DNA strands.</text>
</comment>
<evidence type="ECO:0000313" key="17">
    <source>
        <dbReference type="Proteomes" id="UP000029257"/>
    </source>
</evidence>
<evidence type="ECO:0000256" key="9">
    <source>
        <dbReference type="ARBA" id="ARBA00023125"/>
    </source>
</evidence>
<evidence type="ECO:0000256" key="2">
    <source>
        <dbReference type="ARBA" id="ARBA00006657"/>
    </source>
</evidence>
<evidence type="ECO:0000313" key="16">
    <source>
        <dbReference type="EMBL" id="KGA27639.1"/>
    </source>
</evidence>
<dbReference type="NCBIfam" id="TIGR02224">
    <property type="entry name" value="recomb_XerC"/>
    <property type="match status" value="1"/>
</dbReference>
<dbReference type="InterPro" id="IPR050090">
    <property type="entry name" value="Tyrosine_recombinase_XerCD"/>
</dbReference>
<evidence type="ECO:0000256" key="6">
    <source>
        <dbReference type="ARBA" id="ARBA00022618"/>
    </source>
</evidence>
<dbReference type="Gene3D" id="1.10.150.130">
    <property type="match status" value="1"/>
</dbReference>
<dbReference type="InterPro" id="IPR011010">
    <property type="entry name" value="DNA_brk_join_enz"/>
</dbReference>
<dbReference type="Proteomes" id="UP000029436">
    <property type="component" value="Unassembled WGS sequence"/>
</dbReference>
<evidence type="ECO:0000313" key="18">
    <source>
        <dbReference type="Proteomes" id="UP000029436"/>
    </source>
</evidence>
<proteinExistence type="inferred from homology"/>
<feature type="domain" description="Tyr recombinase" evidence="13">
    <location>
        <begin position="121"/>
        <end position="300"/>
    </location>
</feature>
<dbReference type="PANTHER" id="PTHR30349">
    <property type="entry name" value="PHAGE INTEGRASE-RELATED"/>
    <property type="match status" value="1"/>
</dbReference>
<feature type="active site" evidence="12">
    <location>
        <position position="278"/>
    </location>
</feature>
<dbReference type="SUPFAM" id="SSF56349">
    <property type="entry name" value="DNA breaking-rejoining enzymes"/>
    <property type="match status" value="1"/>
</dbReference>
<dbReference type="GO" id="GO:0051301">
    <property type="term" value="P:cell division"/>
    <property type="evidence" value="ECO:0007669"/>
    <property type="project" value="UniProtKB-UniRule"/>
</dbReference>
<dbReference type="InterPro" id="IPR010998">
    <property type="entry name" value="Integrase_recombinase_N"/>
</dbReference>
<dbReference type="HAMAP" id="MF_01808">
    <property type="entry name" value="Recomb_XerC_XerD"/>
    <property type="match status" value="1"/>
</dbReference>
<sequence length="311" mass="34601">MSRQPAPSESPSSSLLQTDVDAFLRYLKAERQLSPLTLTSYSRQLSAVITILSAAGVVDWRKLDASGVRSVVSRSKRDGLHSASLALRLSSLRSFLDWMVSRGVLAANPAKGISAPRAGRPLPKNMDVDEMNRLLEIDLDDPLAVRDRTMLEVMYGAGLRLAELVGMDYQHIDLASGEVWVVGKGSKERKLPIGKTAVTWLERWLALRELFGPQDNAVFISNQGRRISMRNVQKRFAEWGVKQGVNSHVHPHKLRHSFATHMLESSGDLRAVQELLGHANLTTTQIYTHLDFQHLASVYDAAHPRAKRGKP</sequence>
<dbReference type="InterPro" id="IPR044068">
    <property type="entry name" value="CB"/>
</dbReference>
<keyword evidence="7 12" id="KW-0159">Chromosome partition</keyword>
<protein>
    <recommendedName>
        <fullName evidence="4 12">Tyrosine recombinase XerC</fullName>
    </recommendedName>
</protein>
<keyword evidence="6 12" id="KW-0132">Cell division</keyword>
<keyword evidence="18" id="KW-1185">Reference proteome</keyword>
<dbReference type="CDD" id="cd00798">
    <property type="entry name" value="INT_XerDC_C"/>
    <property type="match status" value="1"/>
</dbReference>
<dbReference type="InterPro" id="IPR013762">
    <property type="entry name" value="Integrase-like_cat_sf"/>
</dbReference>
<feature type="domain" description="Core-binding (CB)" evidence="14">
    <location>
        <begin position="14"/>
        <end position="100"/>
    </location>
</feature>
<evidence type="ECO:0000256" key="4">
    <source>
        <dbReference type="ARBA" id="ARBA00015804"/>
    </source>
</evidence>
<comment type="subcellular location">
    <subcellularLocation>
        <location evidence="1 12">Cytoplasm</location>
    </subcellularLocation>
</comment>
<feature type="active site" evidence="12">
    <location>
        <position position="160"/>
    </location>
</feature>
<comment type="subunit">
    <text evidence="3 12">Forms a cyclic heterotetrameric complex composed of two molecules of XerC and two molecules of XerD, in which XerC interacts with XerD via its C-terminal region, XerD interacts with XerC via its C-terminal region and so on.</text>
</comment>
<dbReference type="Pfam" id="PF00589">
    <property type="entry name" value="Phage_integrase"/>
    <property type="match status" value="1"/>
</dbReference>
<dbReference type="Gene3D" id="1.10.443.10">
    <property type="entry name" value="Intergrase catalytic core"/>
    <property type="match status" value="1"/>
</dbReference>
<evidence type="ECO:0000256" key="12">
    <source>
        <dbReference type="HAMAP-Rule" id="MF_01808"/>
    </source>
</evidence>
<evidence type="ECO:0000259" key="13">
    <source>
        <dbReference type="PROSITE" id="PS51898"/>
    </source>
</evidence>
<comment type="similarity">
    <text evidence="2 12">Belongs to the 'phage' integrase family. XerC subfamily.</text>
</comment>
<dbReference type="GO" id="GO:0007059">
    <property type="term" value="P:chromosome segregation"/>
    <property type="evidence" value="ECO:0007669"/>
    <property type="project" value="UniProtKB-UniRule"/>
</dbReference>
<dbReference type="InterPro" id="IPR023009">
    <property type="entry name" value="Tyrosine_recombinase_XerC/XerD"/>
</dbReference>
<dbReference type="InterPro" id="IPR004107">
    <property type="entry name" value="Integrase_SAM-like_N"/>
</dbReference>
<accession>A0AAW3EEP1</accession>
<evidence type="ECO:0000256" key="3">
    <source>
        <dbReference type="ARBA" id="ARBA00011483"/>
    </source>
</evidence>
<keyword evidence="9 12" id="KW-0238">DNA-binding</keyword>
<keyword evidence="11 12" id="KW-0131">Cell cycle</keyword>
<dbReference type="PANTHER" id="PTHR30349:SF81">
    <property type="entry name" value="TYROSINE RECOMBINASE XERC"/>
    <property type="match status" value="1"/>
</dbReference>
<keyword evidence="5 12" id="KW-0963">Cytoplasm</keyword>
<evidence type="ECO:0000256" key="11">
    <source>
        <dbReference type="ARBA" id="ARBA00023306"/>
    </source>
</evidence>
<evidence type="ECO:0000256" key="10">
    <source>
        <dbReference type="ARBA" id="ARBA00023172"/>
    </source>
</evidence>
<dbReference type="PROSITE" id="PS51898">
    <property type="entry name" value="TYR_RECOMBINASE"/>
    <property type="match status" value="1"/>
</dbReference>
<keyword evidence="10 12" id="KW-0233">DNA recombination</keyword>
<dbReference type="PROSITE" id="PS51900">
    <property type="entry name" value="CB"/>
    <property type="match status" value="1"/>
</dbReference>
<name>A0AAW3EEP1_9GAMM</name>
<evidence type="ECO:0000256" key="7">
    <source>
        <dbReference type="ARBA" id="ARBA00022829"/>
    </source>
</evidence>
<dbReference type="AlphaFoldDB" id="A0AAW3EEP1"/>
<organism evidence="15 17">
    <name type="scientific">Pectobacterium wasabiae</name>
    <dbReference type="NCBI Taxonomy" id="55208"/>
    <lineage>
        <taxon>Bacteria</taxon>
        <taxon>Pseudomonadati</taxon>
        <taxon>Pseudomonadota</taxon>
        <taxon>Gammaproteobacteria</taxon>
        <taxon>Enterobacterales</taxon>
        <taxon>Pectobacteriaceae</taxon>
        <taxon>Pectobacterium</taxon>
    </lineage>
</organism>
<evidence type="ECO:0000313" key="15">
    <source>
        <dbReference type="EMBL" id="KFX04619.1"/>
    </source>
</evidence>
<feature type="active site" evidence="12">
    <location>
        <position position="255"/>
    </location>
</feature>
<dbReference type="EMBL" id="JQOH01000007">
    <property type="protein sequence ID" value="KGA27639.1"/>
    <property type="molecule type" value="Genomic_DNA"/>
</dbReference>
<evidence type="ECO:0000256" key="8">
    <source>
        <dbReference type="ARBA" id="ARBA00022908"/>
    </source>
</evidence>
<evidence type="ECO:0000256" key="1">
    <source>
        <dbReference type="ARBA" id="ARBA00004496"/>
    </source>
</evidence>